<dbReference type="AlphaFoldDB" id="A0A430G150"/>
<dbReference type="GO" id="GO:0016020">
    <property type="term" value="C:membrane"/>
    <property type="evidence" value="ECO:0007669"/>
    <property type="project" value="TreeGrafter"/>
</dbReference>
<gene>
    <name evidence="2" type="ORF">DAH66_15490</name>
</gene>
<evidence type="ECO:0000313" key="2">
    <source>
        <dbReference type="EMBL" id="RSY80656.1"/>
    </source>
</evidence>
<protein>
    <submittedName>
        <fullName evidence="2">Alpha/beta hydrolase</fullName>
    </submittedName>
</protein>
<keyword evidence="2" id="KW-0378">Hydrolase</keyword>
<dbReference type="PANTHER" id="PTHR43798:SF33">
    <property type="entry name" value="HYDROLASE, PUTATIVE (AFU_ORTHOLOGUE AFUA_2G14860)-RELATED"/>
    <property type="match status" value="1"/>
</dbReference>
<comment type="caution">
    <text evidence="2">The sequence shown here is derived from an EMBL/GenBank/DDBJ whole genome shotgun (WGS) entry which is preliminary data.</text>
</comment>
<dbReference type="EMBL" id="QQYZ01000016">
    <property type="protein sequence ID" value="RSY80656.1"/>
    <property type="molecule type" value="Genomic_DNA"/>
</dbReference>
<organism evidence="2 3">
    <name type="scientific">Sphingomonas koreensis</name>
    <dbReference type="NCBI Taxonomy" id="93064"/>
    <lineage>
        <taxon>Bacteria</taxon>
        <taxon>Pseudomonadati</taxon>
        <taxon>Pseudomonadota</taxon>
        <taxon>Alphaproteobacteria</taxon>
        <taxon>Sphingomonadales</taxon>
        <taxon>Sphingomonadaceae</taxon>
        <taxon>Sphingomonas</taxon>
    </lineage>
</organism>
<feature type="domain" description="AB hydrolase-1" evidence="1">
    <location>
        <begin position="104"/>
        <end position="349"/>
    </location>
</feature>
<evidence type="ECO:0000259" key="1">
    <source>
        <dbReference type="Pfam" id="PF12697"/>
    </source>
</evidence>
<dbReference type="SUPFAM" id="SSF53474">
    <property type="entry name" value="alpha/beta-Hydrolases"/>
    <property type="match status" value="1"/>
</dbReference>
<accession>A0A430G150</accession>
<sequence>MREPPVIAQAVQPDLGRGAIVAETQDRLREVRCLHDIVEGVTQFEDRGIGNIARRLREIGHAAIWGAMATARNLASYTDGYWWSGDGLRLHYRDYPGPAGKPPLLCIPGLTRNARDYETLAARLAGEWRVIAVELRGRGESAYAKDPMSYVPLTYLQDLEALVGELKLDRFVAVGTSLGGILTMLMASTHPERIAGAVLVDVGPEIDPAGLSRIRGYVGKANWHPTWMHAARALAEANGDVHPGYGIEDWLAMAKRLYRLNSAGRIVLDYDMKIAEPFRVPGNEAGPDMWRAFDGLKGKPLLVVRGANSDILSAATAEAMRERVKGCDLVTVPDTGHAPTLDEPEAVAGVERLLARVA</sequence>
<proteinExistence type="predicted"/>
<dbReference type="PANTHER" id="PTHR43798">
    <property type="entry name" value="MONOACYLGLYCEROL LIPASE"/>
    <property type="match status" value="1"/>
</dbReference>
<name>A0A430G150_9SPHN</name>
<dbReference type="Gene3D" id="3.40.50.1820">
    <property type="entry name" value="alpha/beta hydrolase"/>
    <property type="match status" value="1"/>
</dbReference>
<dbReference type="PRINTS" id="PR00111">
    <property type="entry name" value="ABHYDROLASE"/>
</dbReference>
<dbReference type="Proteomes" id="UP000287746">
    <property type="component" value="Unassembled WGS sequence"/>
</dbReference>
<dbReference type="InterPro" id="IPR029058">
    <property type="entry name" value="AB_hydrolase_fold"/>
</dbReference>
<evidence type="ECO:0000313" key="3">
    <source>
        <dbReference type="Proteomes" id="UP000287746"/>
    </source>
</evidence>
<dbReference type="InterPro" id="IPR000073">
    <property type="entry name" value="AB_hydrolase_1"/>
</dbReference>
<reference evidence="2 3" key="1">
    <citation type="submission" date="2018-07" db="EMBL/GenBank/DDBJ databases">
        <title>Genomic and Epidemiologic Investigation of an Indolent Hospital Outbreak.</title>
        <authorList>
            <person name="Johnson R.C."/>
            <person name="Deming C."/>
            <person name="Conlan S."/>
            <person name="Zellmer C.J."/>
            <person name="Michelin A.V."/>
            <person name="Lee-Lin S."/>
            <person name="Thomas P.J."/>
            <person name="Park M."/>
            <person name="Weingarten R.A."/>
            <person name="Less J."/>
            <person name="Dekker J.P."/>
            <person name="Frank K.M."/>
            <person name="Musser K.A."/>
            <person name="Mcquiston J.R."/>
            <person name="Henderson D.K."/>
            <person name="Lau A.F."/>
            <person name="Palmore T.N."/>
            <person name="Segre J.A."/>
        </authorList>
    </citation>
    <scope>NUCLEOTIDE SEQUENCE [LARGE SCALE GENOMIC DNA]</scope>
    <source>
        <strain evidence="2 3">SK-CDC1_0717</strain>
    </source>
</reference>
<dbReference type="GO" id="GO:0016787">
    <property type="term" value="F:hydrolase activity"/>
    <property type="evidence" value="ECO:0007669"/>
    <property type="project" value="UniProtKB-KW"/>
</dbReference>
<dbReference type="Pfam" id="PF12697">
    <property type="entry name" value="Abhydrolase_6"/>
    <property type="match status" value="1"/>
</dbReference>
<dbReference type="InterPro" id="IPR050266">
    <property type="entry name" value="AB_hydrolase_sf"/>
</dbReference>